<protein>
    <recommendedName>
        <fullName evidence="13">Mannosyltransferase (PIG-V)</fullName>
    </recommendedName>
</protein>
<dbReference type="PANTHER" id="PTHR12468:SF2">
    <property type="entry name" value="GPI MANNOSYLTRANSFERASE 2"/>
    <property type="match status" value="1"/>
</dbReference>
<comment type="caution">
    <text evidence="11">The sequence shown here is derived from an EMBL/GenBank/DDBJ whole genome shotgun (WGS) entry which is preliminary data.</text>
</comment>
<keyword evidence="8 10" id="KW-1133">Transmembrane helix</keyword>
<gene>
    <name evidence="11" type="ORF">H9942_10370</name>
</gene>
<keyword evidence="3" id="KW-0337">GPI-anchor biosynthesis</keyword>
<evidence type="ECO:0000256" key="3">
    <source>
        <dbReference type="ARBA" id="ARBA00022502"/>
    </source>
</evidence>
<dbReference type="GO" id="GO:0004376">
    <property type="term" value="F:GPI mannosyltransferase activity"/>
    <property type="evidence" value="ECO:0007669"/>
    <property type="project" value="InterPro"/>
</dbReference>
<dbReference type="Proteomes" id="UP000824214">
    <property type="component" value="Unassembled WGS sequence"/>
</dbReference>
<dbReference type="PANTHER" id="PTHR12468">
    <property type="entry name" value="GPI MANNOSYLTRANSFERASE 2"/>
    <property type="match status" value="1"/>
</dbReference>
<feature type="transmembrane region" description="Helical" evidence="10">
    <location>
        <begin position="141"/>
        <end position="161"/>
    </location>
</feature>
<dbReference type="GO" id="GO:0016020">
    <property type="term" value="C:membrane"/>
    <property type="evidence" value="ECO:0007669"/>
    <property type="project" value="GOC"/>
</dbReference>
<dbReference type="GO" id="GO:0031501">
    <property type="term" value="C:mannosyltransferase complex"/>
    <property type="evidence" value="ECO:0007669"/>
    <property type="project" value="TreeGrafter"/>
</dbReference>
<dbReference type="AlphaFoldDB" id="A0A9D2RZE9"/>
<keyword evidence="6 10" id="KW-0812">Transmembrane</keyword>
<feature type="transmembrane region" description="Helical" evidence="10">
    <location>
        <begin position="211"/>
        <end position="240"/>
    </location>
</feature>
<keyword evidence="9 10" id="KW-0472">Membrane</keyword>
<dbReference type="InterPro" id="IPR007315">
    <property type="entry name" value="PIG-V/Gpi18"/>
</dbReference>
<feature type="transmembrane region" description="Helical" evidence="10">
    <location>
        <begin position="261"/>
        <end position="281"/>
    </location>
</feature>
<accession>A0A9D2RZE9</accession>
<evidence type="ECO:0000256" key="6">
    <source>
        <dbReference type="ARBA" id="ARBA00022692"/>
    </source>
</evidence>
<keyword evidence="5" id="KW-0808">Transferase</keyword>
<name>A0A9D2RZE9_9FIRM</name>
<proteinExistence type="predicted"/>
<feature type="transmembrane region" description="Helical" evidence="10">
    <location>
        <begin position="355"/>
        <end position="374"/>
    </location>
</feature>
<feature type="transmembrane region" description="Helical" evidence="10">
    <location>
        <begin position="327"/>
        <end position="348"/>
    </location>
</feature>
<evidence type="ECO:0000256" key="9">
    <source>
        <dbReference type="ARBA" id="ARBA00023136"/>
    </source>
</evidence>
<evidence type="ECO:0000313" key="11">
    <source>
        <dbReference type="EMBL" id="HJB38448.1"/>
    </source>
</evidence>
<organism evidence="11 12">
    <name type="scientific">Candidatus Acutalibacter ornithocaccae</name>
    <dbReference type="NCBI Taxonomy" id="2838416"/>
    <lineage>
        <taxon>Bacteria</taxon>
        <taxon>Bacillati</taxon>
        <taxon>Bacillota</taxon>
        <taxon>Clostridia</taxon>
        <taxon>Eubacteriales</taxon>
        <taxon>Acutalibacteraceae</taxon>
        <taxon>Acutalibacter</taxon>
    </lineage>
</organism>
<reference evidence="11" key="2">
    <citation type="submission" date="2021-04" db="EMBL/GenBank/DDBJ databases">
        <authorList>
            <person name="Gilroy R."/>
        </authorList>
    </citation>
    <scope>NUCLEOTIDE SEQUENCE</scope>
    <source>
        <strain evidence="11">ChiBcolR8-3208</strain>
    </source>
</reference>
<evidence type="ECO:0000256" key="8">
    <source>
        <dbReference type="ARBA" id="ARBA00022989"/>
    </source>
</evidence>
<reference evidence="11" key="1">
    <citation type="journal article" date="2021" name="PeerJ">
        <title>Extensive microbial diversity within the chicken gut microbiome revealed by metagenomics and culture.</title>
        <authorList>
            <person name="Gilroy R."/>
            <person name="Ravi A."/>
            <person name="Getino M."/>
            <person name="Pursley I."/>
            <person name="Horton D.L."/>
            <person name="Alikhan N.F."/>
            <person name="Baker D."/>
            <person name="Gharbi K."/>
            <person name="Hall N."/>
            <person name="Watson M."/>
            <person name="Adriaenssens E.M."/>
            <person name="Foster-Nyarko E."/>
            <person name="Jarju S."/>
            <person name="Secka A."/>
            <person name="Antonio M."/>
            <person name="Oren A."/>
            <person name="Chaudhuri R.R."/>
            <person name="La Ragione R."/>
            <person name="Hildebrand F."/>
            <person name="Pallen M.J."/>
        </authorList>
    </citation>
    <scope>NUCLEOTIDE SEQUENCE</scope>
    <source>
        <strain evidence="11">ChiBcolR8-3208</strain>
    </source>
</reference>
<keyword evidence="4" id="KW-0328">Glycosyltransferase</keyword>
<evidence type="ECO:0000256" key="5">
    <source>
        <dbReference type="ARBA" id="ARBA00022679"/>
    </source>
</evidence>
<comment type="subcellular location">
    <subcellularLocation>
        <location evidence="1">Endoplasmic reticulum membrane</location>
        <topology evidence="1">Multi-pass membrane protein</topology>
    </subcellularLocation>
</comment>
<evidence type="ECO:0000256" key="7">
    <source>
        <dbReference type="ARBA" id="ARBA00022824"/>
    </source>
</evidence>
<evidence type="ECO:0000256" key="10">
    <source>
        <dbReference type="SAM" id="Phobius"/>
    </source>
</evidence>
<comment type="pathway">
    <text evidence="2">Glycolipid biosynthesis; glycosylphosphatidylinositol-anchor biosynthesis.</text>
</comment>
<dbReference type="GO" id="GO:0000009">
    <property type="term" value="F:alpha-1,6-mannosyltransferase activity"/>
    <property type="evidence" value="ECO:0007669"/>
    <property type="project" value="InterPro"/>
</dbReference>
<evidence type="ECO:0000256" key="4">
    <source>
        <dbReference type="ARBA" id="ARBA00022676"/>
    </source>
</evidence>
<evidence type="ECO:0008006" key="13">
    <source>
        <dbReference type="Google" id="ProtNLM"/>
    </source>
</evidence>
<evidence type="ECO:0000313" key="12">
    <source>
        <dbReference type="Proteomes" id="UP000824214"/>
    </source>
</evidence>
<dbReference type="EMBL" id="DWXZ01000219">
    <property type="protein sequence ID" value="HJB38448.1"/>
    <property type="molecule type" value="Genomic_DNA"/>
</dbReference>
<feature type="transmembrane region" description="Helical" evidence="10">
    <location>
        <begin position="403"/>
        <end position="424"/>
    </location>
</feature>
<evidence type="ECO:0000256" key="2">
    <source>
        <dbReference type="ARBA" id="ARBA00004687"/>
    </source>
</evidence>
<dbReference type="GO" id="GO:0006506">
    <property type="term" value="P:GPI anchor biosynthetic process"/>
    <property type="evidence" value="ECO:0007669"/>
    <property type="project" value="UniProtKB-KW"/>
</dbReference>
<keyword evidence="7" id="KW-0256">Endoplasmic reticulum</keyword>
<feature type="transmembrane region" description="Helical" evidence="10">
    <location>
        <begin position="173"/>
        <end position="191"/>
    </location>
</feature>
<sequence length="427" mass="46565">MAGVVVSLAVCLLGLLVVYRCLAAWGLRAPGSLARHAVEEGPPAAQGLQPGWKIFLLGAGSRVGLLLVGMAAAMLLSDGGLTWEGAFQQLQRWDAAHYIHLIEEGYQGYTENGQHLFLVFFPGYVWAARLLRLAIPSTALAGMALSCLCYGGACCYLYRLAGEAYNGRVARDALLYMSLFPFSFFSGPVMTEGLFLLATTGACWYAWRGKWLAFGLFGALAALTRMTGLLVIAVGVIRLLEAYRPLEPPVGKSLGRCWKPLLLRLPLTLLPAAGTLLYLLLNLWVDGDPFAFASHQEHWHQGYLWISQVVEYIGRYLWDNLGSSFGWAVWAPALALFVGGLALLYWAALRRGHPAGLLAYGFCFFVATYSLSWLLSAGRYLSTCFVLFLFLAKLTQRRPALRAALLGGEGVLLGVYLCAFLAGAQVM</sequence>
<evidence type="ECO:0000256" key="1">
    <source>
        <dbReference type="ARBA" id="ARBA00004477"/>
    </source>
</evidence>
<feature type="transmembrane region" description="Helical" evidence="10">
    <location>
        <begin position="54"/>
        <end position="76"/>
    </location>
</feature>